<dbReference type="Gene3D" id="2.40.40.50">
    <property type="entry name" value="Ubiquitin fusion degradation protein UFD1, N-terminal domain"/>
    <property type="match status" value="1"/>
</dbReference>
<dbReference type="InterPro" id="IPR042299">
    <property type="entry name" value="Ufd1-like_Nn"/>
</dbReference>
<dbReference type="EMBL" id="CP126208">
    <property type="protein sequence ID" value="WIA09300.1"/>
    <property type="molecule type" value="Genomic_DNA"/>
</dbReference>
<feature type="compositionally biased region" description="Low complexity" evidence="3">
    <location>
        <begin position="335"/>
        <end position="346"/>
    </location>
</feature>
<accession>A0ABY8TJW4</accession>
<dbReference type="PROSITE" id="PS50033">
    <property type="entry name" value="UBX"/>
    <property type="match status" value="1"/>
</dbReference>
<evidence type="ECO:0000256" key="2">
    <source>
        <dbReference type="ARBA" id="ARBA00022786"/>
    </source>
</evidence>
<reference evidence="5 6" key="1">
    <citation type="submission" date="2023-05" db="EMBL/GenBank/DDBJ databases">
        <title>A 100% complete, gapless, phased diploid assembly of the Scenedesmus obliquus UTEX 3031 genome.</title>
        <authorList>
            <person name="Biondi T.C."/>
            <person name="Hanschen E.R."/>
            <person name="Kwon T."/>
            <person name="Eng W."/>
            <person name="Kruse C.P.S."/>
            <person name="Koehler S.I."/>
            <person name="Kunde Y."/>
            <person name="Gleasner C.D."/>
            <person name="You Mak K.T."/>
            <person name="Polle J."/>
            <person name="Hovde B.T."/>
            <person name="Starkenburg S.R."/>
        </authorList>
    </citation>
    <scope>NUCLEOTIDE SEQUENCE [LARGE SCALE GENOMIC DNA]</scope>
    <source>
        <strain evidence="5 6">DOE0152z</strain>
    </source>
</reference>
<organism evidence="5 6">
    <name type="scientific">Tetradesmus obliquus</name>
    <name type="common">Green alga</name>
    <name type="synonym">Acutodesmus obliquus</name>
    <dbReference type="NCBI Taxonomy" id="3088"/>
    <lineage>
        <taxon>Eukaryota</taxon>
        <taxon>Viridiplantae</taxon>
        <taxon>Chlorophyta</taxon>
        <taxon>core chlorophytes</taxon>
        <taxon>Chlorophyceae</taxon>
        <taxon>CS clade</taxon>
        <taxon>Sphaeropleales</taxon>
        <taxon>Scenedesmaceae</taxon>
        <taxon>Tetradesmus</taxon>
    </lineage>
</organism>
<dbReference type="Pfam" id="PF24842">
    <property type="entry name" value="UFD1_N2"/>
    <property type="match status" value="1"/>
</dbReference>
<dbReference type="InterPro" id="IPR055417">
    <property type="entry name" value="UFD1_N1"/>
</dbReference>
<dbReference type="InterPro" id="IPR055418">
    <property type="entry name" value="UFD1_N2"/>
</dbReference>
<feature type="compositionally biased region" description="Basic and acidic residues" evidence="3">
    <location>
        <begin position="312"/>
        <end position="334"/>
    </location>
</feature>
<dbReference type="InterPro" id="IPR004854">
    <property type="entry name" value="Ufd1-like"/>
</dbReference>
<protein>
    <recommendedName>
        <fullName evidence="4">UBX domain-containing protein</fullName>
    </recommendedName>
</protein>
<evidence type="ECO:0000256" key="1">
    <source>
        <dbReference type="ARBA" id="ARBA00006043"/>
    </source>
</evidence>
<feature type="region of interest" description="Disordered" evidence="3">
    <location>
        <begin position="312"/>
        <end position="352"/>
    </location>
</feature>
<dbReference type="PANTHER" id="PTHR12555:SF13">
    <property type="entry name" value="UBIQUITIN RECOGNITION FACTOR IN ER-ASSOCIATED DEGRADATION PROTEIN 1"/>
    <property type="match status" value="1"/>
</dbReference>
<feature type="region of interest" description="Disordered" evidence="3">
    <location>
        <begin position="1"/>
        <end position="65"/>
    </location>
</feature>
<feature type="compositionally biased region" description="Basic and acidic residues" evidence="3">
    <location>
        <begin position="13"/>
        <end position="55"/>
    </location>
</feature>
<feature type="compositionally biased region" description="Low complexity" evidence="3">
    <location>
        <begin position="185"/>
        <end position="207"/>
    </location>
</feature>
<dbReference type="InterPro" id="IPR029071">
    <property type="entry name" value="Ubiquitin-like_domsf"/>
</dbReference>
<dbReference type="InterPro" id="IPR001012">
    <property type="entry name" value="UBX_dom"/>
</dbReference>
<feature type="domain" description="UBX" evidence="4">
    <location>
        <begin position="378"/>
        <end position="457"/>
    </location>
</feature>
<comment type="similarity">
    <text evidence="1">Belongs to the UFD1 family.</text>
</comment>
<evidence type="ECO:0000313" key="6">
    <source>
        <dbReference type="Proteomes" id="UP001244341"/>
    </source>
</evidence>
<dbReference type="Proteomes" id="UP001244341">
    <property type="component" value="Chromosome 1b"/>
</dbReference>
<evidence type="ECO:0000313" key="5">
    <source>
        <dbReference type="EMBL" id="WIA09300.1"/>
    </source>
</evidence>
<gene>
    <name evidence="5" type="ORF">OEZ85_008707</name>
</gene>
<name>A0ABY8TJW4_TETOB</name>
<keyword evidence="2" id="KW-0833">Ubl conjugation pathway</keyword>
<dbReference type="Gene3D" id="3.10.330.10">
    <property type="match status" value="1"/>
</dbReference>
<dbReference type="Gene3D" id="3.10.20.90">
    <property type="entry name" value="Phosphatidylinositol 3-kinase Catalytic Subunit, Chain A, domain 1"/>
    <property type="match status" value="1"/>
</dbReference>
<dbReference type="CDD" id="cd01767">
    <property type="entry name" value="UBX"/>
    <property type="match status" value="1"/>
</dbReference>
<dbReference type="SUPFAM" id="SSF54236">
    <property type="entry name" value="Ubiquitin-like"/>
    <property type="match status" value="1"/>
</dbReference>
<evidence type="ECO:0000259" key="4">
    <source>
        <dbReference type="PROSITE" id="PS50033"/>
    </source>
</evidence>
<dbReference type="SMART" id="SM00166">
    <property type="entry name" value="UBX"/>
    <property type="match status" value="1"/>
</dbReference>
<dbReference type="Pfam" id="PF03152">
    <property type="entry name" value="UFD1_N1"/>
    <property type="match status" value="1"/>
</dbReference>
<feature type="region of interest" description="Disordered" evidence="3">
    <location>
        <begin position="168"/>
        <end position="207"/>
    </location>
</feature>
<evidence type="ECO:0000256" key="3">
    <source>
        <dbReference type="SAM" id="MobiDB-lite"/>
    </source>
</evidence>
<proteinExistence type="inferred from homology"/>
<sequence>MLSGELKAAASKLQKEQAQRTEKERQRLEKERILAERQRQRQQQREEEARAKRLEAAAAAAAEEERHFRDLEENRGVSLHVQLAAAPASADAASSRGIKRAADKLLLPPSVGASLMSQDAPKNGAMLFEVAASNGGRTHAGVLEFTAPEGVVLLPEKVANCLWGLPGSSDGGGGSSSESRAAYQARAGSPSAAAGPASSSSSSSSSSRCCGQVWVRYKRLPKGTYVRFQPELRAFHEVVGSDPELLRSTLEQCLLGYCTLSQGDWVQVPYAGESYNLRVLEVQPGGAVSVIDTDIAADVGPSIETEGYLRAQEEEQAREAERQRQAREAAEHEAAQALAAEQAAAEAEARRQAEDAAHRLQIQAQKAALVAPELAADSDVPHLTLLFRLPDGSRLSRRFGLQQHLQELYDFVDSKGAGGLLPGTYQLVLQFPRKVLQAATDQTLTDAGLEAASQQAVLLEPVS</sequence>
<keyword evidence="6" id="KW-1185">Reference proteome</keyword>
<dbReference type="Pfam" id="PF00789">
    <property type="entry name" value="UBX"/>
    <property type="match status" value="1"/>
</dbReference>
<dbReference type="PANTHER" id="PTHR12555">
    <property type="entry name" value="UBIQUITIN FUSION DEGRADATON PROTEIN 1"/>
    <property type="match status" value="1"/>
</dbReference>